<proteinExistence type="predicted"/>
<name>A0A2P2R2J6_RHIMU</name>
<organism evidence="1">
    <name type="scientific">Rhizophora mucronata</name>
    <name type="common">Asiatic mangrove</name>
    <dbReference type="NCBI Taxonomy" id="61149"/>
    <lineage>
        <taxon>Eukaryota</taxon>
        <taxon>Viridiplantae</taxon>
        <taxon>Streptophyta</taxon>
        <taxon>Embryophyta</taxon>
        <taxon>Tracheophyta</taxon>
        <taxon>Spermatophyta</taxon>
        <taxon>Magnoliopsida</taxon>
        <taxon>eudicotyledons</taxon>
        <taxon>Gunneridae</taxon>
        <taxon>Pentapetalae</taxon>
        <taxon>rosids</taxon>
        <taxon>fabids</taxon>
        <taxon>Malpighiales</taxon>
        <taxon>Rhizophoraceae</taxon>
        <taxon>Rhizophora</taxon>
    </lineage>
</organism>
<evidence type="ECO:0000313" key="1">
    <source>
        <dbReference type="EMBL" id="MBX73496.1"/>
    </source>
</evidence>
<protein>
    <submittedName>
        <fullName evidence="1">Uncharacterized protein</fullName>
    </submittedName>
</protein>
<dbReference type="EMBL" id="GGEC01093012">
    <property type="protein sequence ID" value="MBX73496.1"/>
    <property type="molecule type" value="Transcribed_RNA"/>
</dbReference>
<dbReference type="AlphaFoldDB" id="A0A2P2R2J6"/>
<sequence length="20" mass="2273">MVALILVVSKRIYVTYSDVC</sequence>
<accession>A0A2P2R2J6</accession>
<reference evidence="1" key="1">
    <citation type="submission" date="2018-02" db="EMBL/GenBank/DDBJ databases">
        <title>Rhizophora mucronata_Transcriptome.</title>
        <authorList>
            <person name="Meera S.P."/>
            <person name="Sreeshan A."/>
            <person name="Augustine A."/>
        </authorList>
    </citation>
    <scope>NUCLEOTIDE SEQUENCE</scope>
    <source>
        <tissue evidence="1">Leaf</tissue>
    </source>
</reference>